<organism evidence="1 2">
    <name type="scientific">Ammonifex thiophilus</name>
    <dbReference type="NCBI Taxonomy" id="444093"/>
    <lineage>
        <taxon>Bacteria</taxon>
        <taxon>Bacillati</taxon>
        <taxon>Bacillota</taxon>
        <taxon>Clostridia</taxon>
        <taxon>Thermoanaerobacterales</taxon>
        <taxon>Thermoanaerobacteraceae</taxon>
        <taxon>Ammonifex</taxon>
    </lineage>
</organism>
<comment type="caution">
    <text evidence="1">The sequence shown here is derived from an EMBL/GenBank/DDBJ whole genome shotgun (WGS) entry which is preliminary data.</text>
</comment>
<dbReference type="Proteomes" id="UP000256329">
    <property type="component" value="Unassembled WGS sequence"/>
</dbReference>
<dbReference type="EMBL" id="QSLN01000014">
    <property type="protein sequence ID" value="RDV81838.1"/>
    <property type="molecule type" value="Genomic_DNA"/>
</dbReference>
<name>A0A3D8P450_9THEO</name>
<accession>A0A3D8P450</accession>
<reference evidence="1 2" key="1">
    <citation type="submission" date="2018-08" db="EMBL/GenBank/DDBJ databases">
        <title>Form III RuBisCO-mediated autotrophy in Thermodesulfobium bacteria.</title>
        <authorList>
            <person name="Toshchakov S.V."/>
            <person name="Kublanov I.V."/>
            <person name="Frolov E."/>
            <person name="Bonch-Osmolovskaya E.A."/>
            <person name="Tourova T.P."/>
            <person name="Chernych N.A."/>
            <person name="Lebedinsky A.V."/>
        </authorList>
    </citation>
    <scope>NUCLEOTIDE SEQUENCE [LARGE SCALE GENOMIC DNA]</scope>
    <source>
        <strain evidence="1 2">SR</strain>
    </source>
</reference>
<dbReference type="AlphaFoldDB" id="A0A3D8P450"/>
<proteinExistence type="predicted"/>
<evidence type="ECO:0000313" key="2">
    <source>
        <dbReference type="Proteomes" id="UP000256329"/>
    </source>
</evidence>
<evidence type="ECO:0000313" key="1">
    <source>
        <dbReference type="EMBL" id="RDV81838.1"/>
    </source>
</evidence>
<dbReference type="RefSeq" id="WP_115793094.1">
    <property type="nucleotide sequence ID" value="NZ_QSLN01000014.1"/>
</dbReference>
<keyword evidence="2" id="KW-1185">Reference proteome</keyword>
<protein>
    <submittedName>
        <fullName evidence="1">Uncharacterized protein</fullName>
    </submittedName>
</protein>
<dbReference type="OrthoDB" id="1726351at2"/>
<sequence>MDEEVRRFAWGHRRLRHDYKTAVQLSELYRSAGLGEQAFLEAVLHIAADWGFVTRQDYEVMRDITLLARSRGRRRPKASSK</sequence>
<gene>
    <name evidence="1" type="ORF">DXX99_08670</name>
</gene>